<reference evidence="2" key="2">
    <citation type="submission" date="2010-07" db="EMBL/GenBank/DDBJ databases">
        <authorList>
            <consortium name="The Broad Institute Genome Sequencing Platform"/>
            <consortium name="Broad Institute Genome Sequencing Center for Infectious Disease"/>
            <person name="Ma L.-J."/>
            <person name="Dead R."/>
            <person name="Young S."/>
            <person name="Zeng Q."/>
            <person name="Koehrsen M."/>
            <person name="Alvarado L."/>
            <person name="Berlin A."/>
            <person name="Chapman S.B."/>
            <person name="Chen Z."/>
            <person name="Freedman E."/>
            <person name="Gellesch M."/>
            <person name="Goldberg J."/>
            <person name="Griggs A."/>
            <person name="Gujja S."/>
            <person name="Heilman E.R."/>
            <person name="Heiman D."/>
            <person name="Hepburn T."/>
            <person name="Howarth C."/>
            <person name="Jen D."/>
            <person name="Larson L."/>
            <person name="Mehta T."/>
            <person name="Neiman D."/>
            <person name="Pearson M."/>
            <person name="Roberts A."/>
            <person name="Saif S."/>
            <person name="Shea T."/>
            <person name="Shenoy N."/>
            <person name="Sisk P."/>
            <person name="Stolte C."/>
            <person name="Sykes S."/>
            <person name="Walk T."/>
            <person name="White J."/>
            <person name="Yandava C."/>
            <person name="Haas B."/>
            <person name="Nusbaum C."/>
            <person name="Birren B."/>
        </authorList>
    </citation>
    <scope>NUCLEOTIDE SEQUENCE</scope>
    <source>
        <strain evidence="2">R3-111a-1</strain>
    </source>
</reference>
<keyword evidence="1" id="KW-0472">Membrane</keyword>
<dbReference type="HOGENOM" id="CLU_1643797_0_0_1"/>
<evidence type="ECO:0000313" key="4">
    <source>
        <dbReference type="Proteomes" id="UP000006039"/>
    </source>
</evidence>
<accession>J3NXE4</accession>
<dbReference type="AlphaFoldDB" id="J3NXE4"/>
<name>J3NXE4_GAET3</name>
<keyword evidence="1" id="KW-0812">Transmembrane</keyword>
<evidence type="ECO:0000313" key="2">
    <source>
        <dbReference type="EMBL" id="EJT76026.1"/>
    </source>
</evidence>
<protein>
    <submittedName>
        <fullName evidence="2 3">Uncharacterized protein</fullName>
    </submittedName>
</protein>
<feature type="transmembrane region" description="Helical" evidence="1">
    <location>
        <begin position="16"/>
        <end position="35"/>
    </location>
</feature>
<evidence type="ECO:0000313" key="3">
    <source>
        <dbReference type="EnsemblFungi" id="EJT76026"/>
    </source>
</evidence>
<reference evidence="2" key="3">
    <citation type="submission" date="2010-09" db="EMBL/GenBank/DDBJ databases">
        <title>Annotation of Gaeumannomyces graminis var. tritici R3-111a-1.</title>
        <authorList>
            <consortium name="The Broad Institute Genome Sequencing Platform"/>
            <person name="Ma L.-J."/>
            <person name="Dead R."/>
            <person name="Young S.K."/>
            <person name="Zeng Q."/>
            <person name="Gargeya S."/>
            <person name="Fitzgerald M."/>
            <person name="Haas B."/>
            <person name="Abouelleil A."/>
            <person name="Alvarado L."/>
            <person name="Arachchi H.M."/>
            <person name="Berlin A."/>
            <person name="Brown A."/>
            <person name="Chapman S.B."/>
            <person name="Chen Z."/>
            <person name="Dunbar C."/>
            <person name="Freedman E."/>
            <person name="Gearin G."/>
            <person name="Gellesch M."/>
            <person name="Goldberg J."/>
            <person name="Griggs A."/>
            <person name="Gujja S."/>
            <person name="Heiman D."/>
            <person name="Howarth C."/>
            <person name="Larson L."/>
            <person name="Lui A."/>
            <person name="MacDonald P.J.P."/>
            <person name="Mehta T."/>
            <person name="Montmayeur A."/>
            <person name="Murphy C."/>
            <person name="Neiman D."/>
            <person name="Pearson M."/>
            <person name="Priest M."/>
            <person name="Roberts A."/>
            <person name="Saif S."/>
            <person name="Shea T."/>
            <person name="Shenoy N."/>
            <person name="Sisk P."/>
            <person name="Stolte C."/>
            <person name="Sykes S."/>
            <person name="Yandava C."/>
            <person name="Wortman J."/>
            <person name="Nusbaum C."/>
            <person name="Birren B."/>
        </authorList>
    </citation>
    <scope>NUCLEOTIDE SEQUENCE</scope>
    <source>
        <strain evidence="2">R3-111a-1</strain>
    </source>
</reference>
<gene>
    <name evidence="3" type="primary">20346408</name>
    <name evidence="2" type="ORF">GGTG_05950</name>
</gene>
<organism evidence="2">
    <name type="scientific">Gaeumannomyces tritici (strain R3-111a-1)</name>
    <name type="common">Wheat and barley take-all root rot fungus</name>
    <name type="synonym">Gaeumannomyces graminis var. tritici</name>
    <dbReference type="NCBI Taxonomy" id="644352"/>
    <lineage>
        <taxon>Eukaryota</taxon>
        <taxon>Fungi</taxon>
        <taxon>Dikarya</taxon>
        <taxon>Ascomycota</taxon>
        <taxon>Pezizomycotina</taxon>
        <taxon>Sordariomycetes</taxon>
        <taxon>Sordariomycetidae</taxon>
        <taxon>Magnaporthales</taxon>
        <taxon>Magnaporthaceae</taxon>
        <taxon>Gaeumannomyces</taxon>
    </lineage>
</organism>
<dbReference type="GeneID" id="20346408"/>
<dbReference type="EMBL" id="GL385397">
    <property type="protein sequence ID" value="EJT76026.1"/>
    <property type="molecule type" value="Genomic_DNA"/>
</dbReference>
<proteinExistence type="predicted"/>
<dbReference type="RefSeq" id="XP_009222026.1">
    <property type="nucleotide sequence ID" value="XM_009223762.1"/>
</dbReference>
<dbReference type="Proteomes" id="UP000006039">
    <property type="component" value="Unassembled WGS sequence"/>
</dbReference>
<reference evidence="3" key="5">
    <citation type="submission" date="2018-04" db="UniProtKB">
        <authorList>
            <consortium name="EnsemblFungi"/>
        </authorList>
    </citation>
    <scope>IDENTIFICATION</scope>
    <source>
        <strain evidence="3">R3-111a-1</strain>
    </source>
</reference>
<dbReference type="VEuPathDB" id="FungiDB:GGTG_05950"/>
<sequence length="161" mass="17663">MLRKALALVLEWLGKFSFWLSGVGVLLLDSVVIGWDEENALLGGKGIMMASDCRLGRRLLVSVSSLTTTLLSFLSAYTLLSWFPALAAGMVLLLPCFRPCLRRIRIDQHPRRAGVKPPQVLAIHPPACFAGLGPAAQPEDRLISQLLDARASQHRKKDTYG</sequence>
<dbReference type="EnsemblFungi" id="EJT76026">
    <property type="protein sequence ID" value="EJT76026"/>
    <property type="gene ID" value="GGTG_05950"/>
</dbReference>
<keyword evidence="4" id="KW-1185">Reference proteome</keyword>
<evidence type="ECO:0000256" key="1">
    <source>
        <dbReference type="SAM" id="Phobius"/>
    </source>
</evidence>
<reference evidence="4" key="1">
    <citation type="submission" date="2010-07" db="EMBL/GenBank/DDBJ databases">
        <title>The genome sequence of Gaeumannomyces graminis var. tritici strain R3-111a-1.</title>
        <authorList>
            <consortium name="The Broad Institute Genome Sequencing Platform"/>
            <person name="Ma L.-J."/>
            <person name="Dead R."/>
            <person name="Young S."/>
            <person name="Zeng Q."/>
            <person name="Koehrsen M."/>
            <person name="Alvarado L."/>
            <person name="Berlin A."/>
            <person name="Chapman S.B."/>
            <person name="Chen Z."/>
            <person name="Freedman E."/>
            <person name="Gellesch M."/>
            <person name="Goldberg J."/>
            <person name="Griggs A."/>
            <person name="Gujja S."/>
            <person name="Heilman E.R."/>
            <person name="Heiman D."/>
            <person name="Hepburn T."/>
            <person name="Howarth C."/>
            <person name="Jen D."/>
            <person name="Larson L."/>
            <person name="Mehta T."/>
            <person name="Neiman D."/>
            <person name="Pearson M."/>
            <person name="Roberts A."/>
            <person name="Saif S."/>
            <person name="Shea T."/>
            <person name="Shenoy N."/>
            <person name="Sisk P."/>
            <person name="Stolte C."/>
            <person name="Sykes S."/>
            <person name="Walk T."/>
            <person name="White J."/>
            <person name="Yandava C."/>
            <person name="Haas B."/>
            <person name="Nusbaum C."/>
            <person name="Birren B."/>
        </authorList>
    </citation>
    <scope>NUCLEOTIDE SEQUENCE [LARGE SCALE GENOMIC DNA]</scope>
    <source>
        <strain evidence="4">R3-111a-1</strain>
    </source>
</reference>
<reference evidence="3" key="4">
    <citation type="journal article" date="2015" name="G3 (Bethesda)">
        <title>Genome sequences of three phytopathogenic species of the Magnaporthaceae family of fungi.</title>
        <authorList>
            <person name="Okagaki L.H."/>
            <person name="Nunes C.C."/>
            <person name="Sailsbery J."/>
            <person name="Clay B."/>
            <person name="Brown D."/>
            <person name="John T."/>
            <person name="Oh Y."/>
            <person name="Young N."/>
            <person name="Fitzgerald M."/>
            <person name="Haas B.J."/>
            <person name="Zeng Q."/>
            <person name="Young S."/>
            <person name="Adiconis X."/>
            <person name="Fan L."/>
            <person name="Levin J.Z."/>
            <person name="Mitchell T.K."/>
            <person name="Okubara P.A."/>
            <person name="Farman M.L."/>
            <person name="Kohn L.M."/>
            <person name="Birren B."/>
            <person name="Ma L.-J."/>
            <person name="Dean R.A."/>
        </authorList>
    </citation>
    <scope>NUCLEOTIDE SEQUENCE</scope>
    <source>
        <strain evidence="3">R3-111a-1</strain>
    </source>
</reference>
<keyword evidence="1" id="KW-1133">Transmembrane helix</keyword>
<feature type="transmembrane region" description="Helical" evidence="1">
    <location>
        <begin position="82"/>
        <end position="101"/>
    </location>
</feature>